<keyword evidence="3 6" id="KW-0812">Transmembrane</keyword>
<dbReference type="GO" id="GO:0016020">
    <property type="term" value="C:membrane"/>
    <property type="evidence" value="ECO:0007669"/>
    <property type="project" value="UniProtKB-SubCell"/>
</dbReference>
<dbReference type="AlphaFoldDB" id="A0A4V2UY82"/>
<evidence type="ECO:0000313" key="9">
    <source>
        <dbReference type="Proteomes" id="UP000295525"/>
    </source>
</evidence>
<dbReference type="EMBL" id="SMAJ01000008">
    <property type="protein sequence ID" value="TCT06348.1"/>
    <property type="molecule type" value="Genomic_DNA"/>
</dbReference>
<keyword evidence="2" id="KW-0813">Transport</keyword>
<proteinExistence type="predicted"/>
<dbReference type="InterPro" id="IPR036259">
    <property type="entry name" value="MFS_trans_sf"/>
</dbReference>
<dbReference type="PROSITE" id="PS00216">
    <property type="entry name" value="SUGAR_TRANSPORT_1"/>
    <property type="match status" value="1"/>
</dbReference>
<feature type="transmembrane region" description="Helical" evidence="6">
    <location>
        <begin position="196"/>
        <end position="213"/>
    </location>
</feature>
<feature type="transmembrane region" description="Helical" evidence="6">
    <location>
        <begin position="69"/>
        <end position="95"/>
    </location>
</feature>
<feature type="transmembrane region" description="Helical" evidence="6">
    <location>
        <begin position="297"/>
        <end position="318"/>
    </location>
</feature>
<dbReference type="InterPro" id="IPR005829">
    <property type="entry name" value="Sugar_transporter_CS"/>
</dbReference>
<feature type="transmembrane region" description="Helical" evidence="6">
    <location>
        <begin position="219"/>
        <end position="239"/>
    </location>
</feature>
<organism evidence="8 9">
    <name type="scientific">Paralcaligenes ureilyticus</name>
    <dbReference type="NCBI Taxonomy" id="627131"/>
    <lineage>
        <taxon>Bacteria</taxon>
        <taxon>Pseudomonadati</taxon>
        <taxon>Pseudomonadota</taxon>
        <taxon>Betaproteobacteria</taxon>
        <taxon>Burkholderiales</taxon>
        <taxon>Alcaligenaceae</taxon>
        <taxon>Paralcaligenes</taxon>
    </lineage>
</organism>
<reference evidence="8 9" key="1">
    <citation type="submission" date="2019-03" db="EMBL/GenBank/DDBJ databases">
        <title>Genomic Encyclopedia of Type Strains, Phase IV (KMG-IV): sequencing the most valuable type-strain genomes for metagenomic binning, comparative biology and taxonomic classification.</title>
        <authorList>
            <person name="Goeker M."/>
        </authorList>
    </citation>
    <scope>NUCLEOTIDE SEQUENCE [LARGE SCALE GENOMIC DNA]</scope>
    <source>
        <strain evidence="8 9">DSM 24591</strain>
    </source>
</reference>
<evidence type="ECO:0000256" key="3">
    <source>
        <dbReference type="ARBA" id="ARBA00022692"/>
    </source>
</evidence>
<evidence type="ECO:0000259" key="7">
    <source>
        <dbReference type="PROSITE" id="PS50850"/>
    </source>
</evidence>
<dbReference type="Gene3D" id="1.20.1720.10">
    <property type="entry name" value="Multidrug resistance protein D"/>
    <property type="match status" value="1"/>
</dbReference>
<feature type="transmembrane region" description="Helical" evidence="6">
    <location>
        <begin position="327"/>
        <end position="346"/>
    </location>
</feature>
<dbReference type="Gene3D" id="1.20.1250.20">
    <property type="entry name" value="MFS general substrate transporter like domains"/>
    <property type="match status" value="1"/>
</dbReference>
<dbReference type="SUPFAM" id="SSF103473">
    <property type="entry name" value="MFS general substrate transporter"/>
    <property type="match status" value="2"/>
</dbReference>
<evidence type="ECO:0000256" key="2">
    <source>
        <dbReference type="ARBA" id="ARBA00022448"/>
    </source>
</evidence>
<keyword evidence="4 6" id="KW-1133">Transmembrane helix</keyword>
<dbReference type="InterPro" id="IPR020846">
    <property type="entry name" value="MFS_dom"/>
</dbReference>
<evidence type="ECO:0000256" key="1">
    <source>
        <dbReference type="ARBA" id="ARBA00004141"/>
    </source>
</evidence>
<feature type="transmembrane region" description="Helical" evidence="6">
    <location>
        <begin position="38"/>
        <end position="57"/>
    </location>
</feature>
<dbReference type="CDD" id="cd17321">
    <property type="entry name" value="MFS_MMR_MDR_like"/>
    <property type="match status" value="1"/>
</dbReference>
<keyword evidence="9" id="KW-1185">Reference proteome</keyword>
<protein>
    <submittedName>
        <fullName evidence="8">EmrB/QacA subfamily drug resistance transporter</fullName>
    </submittedName>
</protein>
<evidence type="ECO:0000256" key="5">
    <source>
        <dbReference type="ARBA" id="ARBA00023136"/>
    </source>
</evidence>
<evidence type="ECO:0000313" key="8">
    <source>
        <dbReference type="EMBL" id="TCT06348.1"/>
    </source>
</evidence>
<keyword evidence="5 6" id="KW-0472">Membrane</keyword>
<evidence type="ECO:0000256" key="4">
    <source>
        <dbReference type="ARBA" id="ARBA00022989"/>
    </source>
</evidence>
<feature type="transmembrane region" description="Helical" evidence="6">
    <location>
        <begin position="352"/>
        <end position="369"/>
    </location>
</feature>
<feature type="transmembrane region" description="Helical" evidence="6">
    <location>
        <begin position="260"/>
        <end position="285"/>
    </location>
</feature>
<dbReference type="GO" id="GO:0022857">
    <property type="term" value="F:transmembrane transporter activity"/>
    <property type="evidence" value="ECO:0007669"/>
    <property type="project" value="InterPro"/>
</dbReference>
<comment type="caution">
    <text evidence="8">The sequence shown here is derived from an EMBL/GenBank/DDBJ whole genome shotgun (WGS) entry which is preliminary data.</text>
</comment>
<feature type="domain" description="Major facilitator superfamily (MFS) profile" evidence="7">
    <location>
        <begin position="3"/>
        <end position="446"/>
    </location>
</feature>
<dbReference type="PROSITE" id="PS50850">
    <property type="entry name" value="MFS"/>
    <property type="match status" value="1"/>
</dbReference>
<dbReference type="Pfam" id="PF07690">
    <property type="entry name" value="MFS_1"/>
    <property type="match status" value="1"/>
</dbReference>
<dbReference type="InterPro" id="IPR011701">
    <property type="entry name" value="MFS"/>
</dbReference>
<dbReference type="RefSeq" id="WP_165931020.1">
    <property type="nucleotide sequence ID" value="NZ_SMAJ01000008.1"/>
</dbReference>
<feature type="transmembrane region" description="Helical" evidence="6">
    <location>
        <begin position="422"/>
        <end position="440"/>
    </location>
</feature>
<sequence length="449" mass="47108">MLVFTTIALALLMMSIDLTIVATALRSLQHGLHTSINWAGWTITAYSFGFVLMLPISGKLSERYGRRRVFLGSTIAFTVASLCCGLADNIFVLIALRAVQAAGGAGFTPSATGIVVDYFGDERDRVVSLFGSIFPVGAMIGPIFGGLFVSYWTWRGVFFVNVPIGIVVIVLALRYIPRDPPRAKQRRHGMDATGMVLLGGGLLLGMLAVSTLGEKNAHVWSLAFAVLLAISIICVCLFVRHINHAAHPFIAPRLVYGPGFGTVNLVNMIYGGVTNGAVALIPLYAANRYGMDALDSGTLLIAQGVAAILLSVMAALALRRTGHRRPLYAGGITIALGMLLLALSPVAGVSPYVWLAGSAFLVGAGGGALNPASRNAGLQLAPEHSSTLAALRSGSLQIGSITTVSIATAILTSSGDPGGVQAWVYVVVALLLIALLPLITRVPEHHGSW</sequence>
<dbReference type="Proteomes" id="UP000295525">
    <property type="component" value="Unassembled WGS sequence"/>
</dbReference>
<dbReference type="PANTHER" id="PTHR42718">
    <property type="entry name" value="MAJOR FACILITATOR SUPERFAMILY MULTIDRUG TRANSPORTER MFSC"/>
    <property type="match status" value="1"/>
</dbReference>
<evidence type="ECO:0000256" key="6">
    <source>
        <dbReference type="SAM" id="Phobius"/>
    </source>
</evidence>
<accession>A0A4V2UY82</accession>
<feature type="transmembrane region" description="Helical" evidence="6">
    <location>
        <begin position="389"/>
        <end position="410"/>
    </location>
</feature>
<feature type="transmembrane region" description="Helical" evidence="6">
    <location>
        <begin position="126"/>
        <end position="152"/>
    </location>
</feature>
<comment type="subcellular location">
    <subcellularLocation>
        <location evidence="1">Membrane</location>
        <topology evidence="1">Multi-pass membrane protein</topology>
    </subcellularLocation>
</comment>
<name>A0A4V2UY82_9BURK</name>
<feature type="transmembrane region" description="Helical" evidence="6">
    <location>
        <begin position="101"/>
        <end position="119"/>
    </location>
</feature>
<dbReference type="PANTHER" id="PTHR42718:SF9">
    <property type="entry name" value="MAJOR FACILITATOR SUPERFAMILY MULTIDRUG TRANSPORTER MFSC"/>
    <property type="match status" value="1"/>
</dbReference>
<feature type="transmembrane region" description="Helical" evidence="6">
    <location>
        <begin position="158"/>
        <end position="176"/>
    </location>
</feature>
<gene>
    <name evidence="8" type="ORF">EDC26_10884</name>
</gene>